<dbReference type="EMBL" id="FTNY01000002">
    <property type="protein sequence ID" value="SIS33260.1"/>
    <property type="molecule type" value="Genomic_DNA"/>
</dbReference>
<protein>
    <submittedName>
        <fullName evidence="1">Uncharacterized protein</fullName>
    </submittedName>
</protein>
<gene>
    <name evidence="1" type="ORF">SAMN05421639_102568</name>
</gene>
<name>A0A1N7I8C6_9FLAO</name>
<evidence type="ECO:0000313" key="1">
    <source>
        <dbReference type="EMBL" id="SIS33260.1"/>
    </source>
</evidence>
<accession>A0A1N7I8C6</accession>
<organism evidence="1 2">
    <name type="scientific">Chryseobacterium shigense</name>
    <dbReference type="NCBI Taxonomy" id="297244"/>
    <lineage>
        <taxon>Bacteria</taxon>
        <taxon>Pseudomonadati</taxon>
        <taxon>Bacteroidota</taxon>
        <taxon>Flavobacteriia</taxon>
        <taxon>Flavobacteriales</taxon>
        <taxon>Weeksellaceae</taxon>
        <taxon>Chryseobacterium group</taxon>
        <taxon>Chryseobacterium</taxon>
    </lineage>
</organism>
<dbReference type="GO" id="GO:0003677">
    <property type="term" value="F:DNA binding"/>
    <property type="evidence" value="ECO:0007669"/>
    <property type="project" value="InterPro"/>
</dbReference>
<evidence type="ECO:0000313" key="2">
    <source>
        <dbReference type="Proteomes" id="UP000186373"/>
    </source>
</evidence>
<dbReference type="InterPro" id="IPR010982">
    <property type="entry name" value="Lambda_DNA-bd_dom_sf"/>
</dbReference>
<proteinExistence type="predicted"/>
<dbReference type="AlphaFoldDB" id="A0A1N7I8C6"/>
<keyword evidence="2" id="KW-1185">Reference proteome</keyword>
<sequence>MERGKSLQKDRKDNKVVYSYHGVASNALLRKATINDTLNGITSPKATTLISIIEAMEFTMTDFGKEFDGISDEEIKAYLNENA</sequence>
<dbReference type="Proteomes" id="UP000186373">
    <property type="component" value="Unassembled WGS sequence"/>
</dbReference>
<reference evidence="2" key="1">
    <citation type="submission" date="2017-01" db="EMBL/GenBank/DDBJ databases">
        <authorList>
            <person name="Varghese N."/>
            <person name="Submissions S."/>
        </authorList>
    </citation>
    <scope>NUCLEOTIDE SEQUENCE [LARGE SCALE GENOMIC DNA]</scope>
    <source>
        <strain evidence="2">DSM 17126</strain>
    </source>
</reference>
<dbReference type="Gene3D" id="1.10.260.40">
    <property type="entry name" value="lambda repressor-like DNA-binding domains"/>
    <property type="match status" value="1"/>
</dbReference>